<proteinExistence type="inferred from homology"/>
<evidence type="ECO:0000313" key="9">
    <source>
        <dbReference type="EMBL" id="SDP31601.1"/>
    </source>
</evidence>
<name>A0A1H0RPX1_9ACTN</name>
<evidence type="ECO:0000256" key="3">
    <source>
        <dbReference type="ARBA" id="ARBA00022490"/>
    </source>
</evidence>
<comment type="similarity">
    <text evidence="6">Belongs to the CoaE family.</text>
</comment>
<dbReference type="EC" id="2.7.1.24" evidence="6 7"/>
<feature type="binding site" evidence="6">
    <location>
        <begin position="12"/>
        <end position="17"/>
    </location>
    <ligand>
        <name>ATP</name>
        <dbReference type="ChEBI" id="CHEBI:30616"/>
    </ligand>
</feature>
<dbReference type="Pfam" id="PF04229">
    <property type="entry name" value="GrpB"/>
    <property type="match status" value="1"/>
</dbReference>
<accession>A0A1H0RPX1</accession>
<dbReference type="NCBIfam" id="TIGR00152">
    <property type="entry name" value="dephospho-CoA kinase"/>
    <property type="match status" value="1"/>
</dbReference>
<dbReference type="InterPro" id="IPR043519">
    <property type="entry name" value="NT_sf"/>
</dbReference>
<comment type="pathway">
    <text evidence="6">Cofactor biosynthesis; coenzyme A biosynthesis; CoA from (R)-pantothenate: step 5/5.</text>
</comment>
<organism evidence="9 10">
    <name type="scientific">Nakamurella panacisegetis</name>
    <dbReference type="NCBI Taxonomy" id="1090615"/>
    <lineage>
        <taxon>Bacteria</taxon>
        <taxon>Bacillati</taxon>
        <taxon>Actinomycetota</taxon>
        <taxon>Actinomycetes</taxon>
        <taxon>Nakamurellales</taxon>
        <taxon>Nakamurellaceae</taxon>
        <taxon>Nakamurella</taxon>
    </lineage>
</organism>
<evidence type="ECO:0000256" key="1">
    <source>
        <dbReference type="ARBA" id="ARBA00008826"/>
    </source>
</evidence>
<dbReference type="AlphaFoldDB" id="A0A1H0RPX1"/>
<dbReference type="HAMAP" id="MF_00376">
    <property type="entry name" value="Dephospho_CoA_kinase"/>
    <property type="match status" value="1"/>
</dbReference>
<reference evidence="9 10" key="1">
    <citation type="submission" date="2016-10" db="EMBL/GenBank/DDBJ databases">
        <authorList>
            <person name="de Groot N.N."/>
        </authorList>
    </citation>
    <scope>NUCLEOTIDE SEQUENCE [LARGE SCALE GENOMIC DNA]</scope>
    <source>
        <strain evidence="10">P4-7,KCTC 19426,CECT 7604</strain>
    </source>
</reference>
<dbReference type="PANTHER" id="PTHR10695">
    <property type="entry name" value="DEPHOSPHO-COA KINASE-RELATED"/>
    <property type="match status" value="1"/>
</dbReference>
<keyword evidence="4 6" id="KW-0547">Nucleotide-binding</keyword>
<dbReference type="Gene3D" id="3.40.50.300">
    <property type="entry name" value="P-loop containing nucleotide triphosphate hydrolases"/>
    <property type="match status" value="1"/>
</dbReference>
<keyword evidence="3 6" id="KW-0963">Cytoplasm</keyword>
<comment type="similarity">
    <text evidence="1">In the N-terminal section; belongs to the CoaE family.</text>
</comment>
<dbReference type="InterPro" id="IPR001977">
    <property type="entry name" value="Depp_CoAkinase"/>
</dbReference>
<evidence type="ECO:0000256" key="8">
    <source>
        <dbReference type="SAM" id="MobiDB-lite"/>
    </source>
</evidence>
<keyword evidence="6 9" id="KW-0418">Kinase</keyword>
<dbReference type="GO" id="GO:0004140">
    <property type="term" value="F:dephospho-CoA kinase activity"/>
    <property type="evidence" value="ECO:0007669"/>
    <property type="project" value="UniProtKB-UniRule"/>
</dbReference>
<dbReference type="RefSeq" id="WP_090478687.1">
    <property type="nucleotide sequence ID" value="NZ_LT629710.1"/>
</dbReference>
<evidence type="ECO:0000256" key="2">
    <source>
        <dbReference type="ARBA" id="ARBA00011058"/>
    </source>
</evidence>
<dbReference type="OrthoDB" id="9812943at2"/>
<evidence type="ECO:0000256" key="7">
    <source>
        <dbReference type="NCBIfam" id="TIGR00152"/>
    </source>
</evidence>
<dbReference type="InterPro" id="IPR007344">
    <property type="entry name" value="GrpB/CoaE"/>
</dbReference>
<dbReference type="NCBIfam" id="NF002879">
    <property type="entry name" value="PRK03333.1"/>
    <property type="match status" value="1"/>
</dbReference>
<keyword evidence="6" id="KW-0173">Coenzyme A biosynthesis</keyword>
<dbReference type="PANTHER" id="PTHR10695:SF46">
    <property type="entry name" value="BIFUNCTIONAL COENZYME A SYNTHASE-RELATED"/>
    <property type="match status" value="1"/>
</dbReference>
<evidence type="ECO:0000256" key="6">
    <source>
        <dbReference type="HAMAP-Rule" id="MF_00376"/>
    </source>
</evidence>
<keyword evidence="10" id="KW-1185">Reference proteome</keyword>
<comment type="similarity">
    <text evidence="2">In the C-terminal section; belongs to the UPF0157 (GrpB) family.</text>
</comment>
<evidence type="ECO:0000313" key="10">
    <source>
        <dbReference type="Proteomes" id="UP000198741"/>
    </source>
</evidence>
<gene>
    <name evidence="6" type="primary">coaE</name>
    <name evidence="9" type="ORF">SAMN04515671_3697</name>
</gene>
<dbReference type="PROSITE" id="PS51219">
    <property type="entry name" value="DPCK"/>
    <property type="match status" value="1"/>
</dbReference>
<dbReference type="Gene3D" id="3.30.460.10">
    <property type="entry name" value="Beta Polymerase, domain 2"/>
    <property type="match status" value="1"/>
</dbReference>
<dbReference type="EMBL" id="LT629710">
    <property type="protein sequence ID" value="SDP31601.1"/>
    <property type="molecule type" value="Genomic_DNA"/>
</dbReference>
<comment type="catalytic activity">
    <reaction evidence="6">
        <text>3'-dephospho-CoA + ATP = ADP + CoA + H(+)</text>
        <dbReference type="Rhea" id="RHEA:18245"/>
        <dbReference type="ChEBI" id="CHEBI:15378"/>
        <dbReference type="ChEBI" id="CHEBI:30616"/>
        <dbReference type="ChEBI" id="CHEBI:57287"/>
        <dbReference type="ChEBI" id="CHEBI:57328"/>
        <dbReference type="ChEBI" id="CHEBI:456216"/>
        <dbReference type="EC" id="2.7.1.24"/>
    </reaction>
</comment>
<evidence type="ECO:0000256" key="4">
    <source>
        <dbReference type="ARBA" id="ARBA00022741"/>
    </source>
</evidence>
<dbReference type="UniPathway" id="UPA00241">
    <property type="reaction ID" value="UER00356"/>
</dbReference>
<keyword evidence="5 6" id="KW-0067">ATP-binding</keyword>
<dbReference type="GO" id="GO:0005737">
    <property type="term" value="C:cytoplasm"/>
    <property type="evidence" value="ECO:0007669"/>
    <property type="project" value="UniProtKB-SubCell"/>
</dbReference>
<dbReference type="SUPFAM" id="SSF81301">
    <property type="entry name" value="Nucleotidyltransferase"/>
    <property type="match status" value="1"/>
</dbReference>
<sequence>MTITVAVTGGIGAGKSTVAGMLAARGAVVVDSDRLAREVVGIGTPGLLAIEQRFGSAIIAGDGSLDRAALAAIVFADAGARKDLEGITHPLVRARFEALRAAAPPGSVVVNDIPLVTNRDVAAAFHLVVGVRAPDNVRVARLIDRGLTEADARARMATQIDDELRRSLCDVWIDNGGSPVQARRQTDLLWSRLVQFAANVDAHRVAPDGDGSVVAYRPEWPLAAALLSDRIERVIGAGPVRHVGPTSRPGQPAIDCIELEVGVVGRDQVESWAPALAEAGFPRRPDAPEPAPGRLDVAHGNADPGRSLNLYFTVR</sequence>
<keyword evidence="6" id="KW-0808">Transferase</keyword>
<evidence type="ECO:0000256" key="5">
    <source>
        <dbReference type="ARBA" id="ARBA00022840"/>
    </source>
</evidence>
<comment type="subcellular location">
    <subcellularLocation>
        <location evidence="6">Cytoplasm</location>
    </subcellularLocation>
</comment>
<feature type="region of interest" description="Disordered" evidence="8">
    <location>
        <begin position="280"/>
        <end position="300"/>
    </location>
</feature>
<dbReference type="STRING" id="1090615.SAMN04515671_3697"/>
<dbReference type="GO" id="GO:0005524">
    <property type="term" value="F:ATP binding"/>
    <property type="evidence" value="ECO:0007669"/>
    <property type="project" value="UniProtKB-UniRule"/>
</dbReference>
<dbReference type="InterPro" id="IPR027417">
    <property type="entry name" value="P-loop_NTPase"/>
</dbReference>
<comment type="function">
    <text evidence="6">Catalyzes the phosphorylation of the 3'-hydroxyl group of dephosphocoenzyme A to form coenzyme A.</text>
</comment>
<protein>
    <recommendedName>
        <fullName evidence="6 7">Dephospho-CoA kinase</fullName>
        <ecNumber evidence="6 7">2.7.1.24</ecNumber>
    </recommendedName>
    <alternativeName>
        <fullName evidence="6">Dephosphocoenzyme A kinase</fullName>
    </alternativeName>
</protein>
<dbReference type="CDD" id="cd02022">
    <property type="entry name" value="DPCK"/>
    <property type="match status" value="1"/>
</dbReference>
<dbReference type="SUPFAM" id="SSF52540">
    <property type="entry name" value="P-loop containing nucleoside triphosphate hydrolases"/>
    <property type="match status" value="1"/>
</dbReference>
<dbReference type="GO" id="GO:0015937">
    <property type="term" value="P:coenzyme A biosynthetic process"/>
    <property type="evidence" value="ECO:0007669"/>
    <property type="project" value="UniProtKB-UniRule"/>
</dbReference>
<dbReference type="Proteomes" id="UP000198741">
    <property type="component" value="Chromosome I"/>
</dbReference>
<dbReference type="Pfam" id="PF01121">
    <property type="entry name" value="CoaE"/>
    <property type="match status" value="1"/>
</dbReference>